<gene>
    <name evidence="3" type="ORF">PROFUN_16581</name>
</gene>
<feature type="compositionally biased region" description="Basic residues" evidence="1">
    <location>
        <begin position="398"/>
        <end position="409"/>
    </location>
</feature>
<feature type="signal peptide" evidence="2">
    <location>
        <begin position="1"/>
        <end position="20"/>
    </location>
</feature>
<name>A0A2P6MPU5_9EUKA</name>
<proteinExistence type="predicted"/>
<organism evidence="3 4">
    <name type="scientific">Planoprotostelium fungivorum</name>
    <dbReference type="NCBI Taxonomy" id="1890364"/>
    <lineage>
        <taxon>Eukaryota</taxon>
        <taxon>Amoebozoa</taxon>
        <taxon>Evosea</taxon>
        <taxon>Variosea</taxon>
        <taxon>Cavosteliida</taxon>
        <taxon>Cavosteliaceae</taxon>
        <taxon>Planoprotostelium</taxon>
    </lineage>
</organism>
<comment type="caution">
    <text evidence="3">The sequence shown here is derived from an EMBL/GenBank/DDBJ whole genome shotgun (WGS) entry which is preliminary data.</text>
</comment>
<dbReference type="AlphaFoldDB" id="A0A2P6MPU5"/>
<dbReference type="InParanoid" id="A0A2P6MPU5"/>
<evidence type="ECO:0000313" key="3">
    <source>
        <dbReference type="EMBL" id="PRP73717.1"/>
    </source>
</evidence>
<accession>A0A2P6MPU5</accession>
<keyword evidence="4" id="KW-1185">Reference proteome</keyword>
<feature type="chain" id="PRO_5015122732" description="CUB domain-containing protein" evidence="2">
    <location>
        <begin position="21"/>
        <end position="441"/>
    </location>
</feature>
<evidence type="ECO:0000313" key="4">
    <source>
        <dbReference type="Proteomes" id="UP000241769"/>
    </source>
</evidence>
<evidence type="ECO:0000256" key="1">
    <source>
        <dbReference type="SAM" id="MobiDB-lite"/>
    </source>
</evidence>
<sequence>MSMLSVWTCLLIFFIQGSFSTNVIIYDLEKNYFLCTREAAQVVTIVPIETCIQGFNTSYFVSFSGKGIGIQTYRNFRCYQETPGTPLYTYEPGVCGLQRIVDIYDGTLSSAPGPSDSIQELYLFPNCGTSSYQGTVIQYAVACTSQTSIVHDQCQTYMKSPFQQYYKFTCGGGSARYRAPNEAPSTVLVYYSFDARNISPVLIRVKNCSAIHTNTVYPSHNSQLHYTLYKLHTEACISRKATSSVLQTQHFASYSLQRLQEDVPHCTSEASCRLSTSQDTLPVVRHNTLRATPFNGSKKTSRTARLRHRVDYLLAKTLYPSSGKLKLHIVHATLHELLRPSSPPSKSFVSTNYVVLTRNVLVSKKVRFVLLDTSQDDPTASSDKKDPLHRVNDGSTRRLQHHVERRLHQKTSASCKTTAPPEDFSLFTQLIQSVMKGLSHT</sequence>
<dbReference type="EMBL" id="MDYQ01000563">
    <property type="protein sequence ID" value="PRP73717.1"/>
    <property type="molecule type" value="Genomic_DNA"/>
</dbReference>
<feature type="compositionally biased region" description="Basic and acidic residues" evidence="1">
    <location>
        <begin position="382"/>
        <end position="396"/>
    </location>
</feature>
<evidence type="ECO:0000256" key="2">
    <source>
        <dbReference type="SAM" id="SignalP"/>
    </source>
</evidence>
<feature type="region of interest" description="Disordered" evidence="1">
    <location>
        <begin position="375"/>
        <end position="418"/>
    </location>
</feature>
<protein>
    <recommendedName>
        <fullName evidence="5">CUB domain-containing protein</fullName>
    </recommendedName>
</protein>
<evidence type="ECO:0008006" key="5">
    <source>
        <dbReference type="Google" id="ProtNLM"/>
    </source>
</evidence>
<keyword evidence="2" id="KW-0732">Signal</keyword>
<reference evidence="3 4" key="1">
    <citation type="journal article" date="2018" name="Genome Biol. Evol.">
        <title>Multiple Roots of Fruiting Body Formation in Amoebozoa.</title>
        <authorList>
            <person name="Hillmann F."/>
            <person name="Forbes G."/>
            <person name="Novohradska S."/>
            <person name="Ferling I."/>
            <person name="Riege K."/>
            <person name="Groth M."/>
            <person name="Westermann M."/>
            <person name="Marz M."/>
            <person name="Spaller T."/>
            <person name="Winckler T."/>
            <person name="Schaap P."/>
            <person name="Glockner G."/>
        </authorList>
    </citation>
    <scope>NUCLEOTIDE SEQUENCE [LARGE SCALE GENOMIC DNA]</scope>
    <source>
        <strain evidence="3 4">Jena</strain>
    </source>
</reference>
<dbReference type="Proteomes" id="UP000241769">
    <property type="component" value="Unassembled WGS sequence"/>
</dbReference>